<dbReference type="InterPro" id="IPR049704">
    <property type="entry name" value="Aminotrans_3_PPA_site"/>
</dbReference>
<comment type="cofactor">
    <cofactor evidence="4">
        <name>pyridoxal 5'-phosphate</name>
        <dbReference type="ChEBI" id="CHEBI:597326"/>
    </cofactor>
    <text evidence="4">Binds 1 pyridoxal phosphate per subunit.</text>
</comment>
<dbReference type="CDD" id="cd00610">
    <property type="entry name" value="OAT_like"/>
    <property type="match status" value="1"/>
</dbReference>
<feature type="binding site" evidence="4">
    <location>
        <begin position="112"/>
        <end position="113"/>
    </location>
    <ligand>
        <name>pyridoxal 5'-phosphate</name>
        <dbReference type="ChEBI" id="CHEBI:597326"/>
    </ligand>
</feature>
<comment type="miscellaneous">
    <text evidence="4">May also have succinyldiaminopimelate aminotransferase activity, thus carrying out the corresponding step in lysine biosynthesis.</text>
</comment>
<comment type="caution">
    <text evidence="5">The sequence shown here is derived from an EMBL/GenBank/DDBJ whole genome shotgun (WGS) entry which is preliminary data.</text>
</comment>
<feature type="binding site" evidence="4">
    <location>
        <position position="287"/>
    </location>
    <ligand>
        <name>N(2)-acetyl-L-ornithine</name>
        <dbReference type="ChEBI" id="CHEBI:57805"/>
    </ligand>
</feature>
<feature type="binding site" evidence="4">
    <location>
        <position position="148"/>
    </location>
    <ligand>
        <name>N(2)-acetyl-L-ornithine</name>
        <dbReference type="ChEBI" id="CHEBI:57805"/>
    </ligand>
</feature>
<keyword evidence="2 4" id="KW-0808">Transferase</keyword>
<dbReference type="EC" id="2.6.1.11" evidence="4"/>
<keyword evidence="6" id="KW-1185">Reference proteome</keyword>
<sequence>MTEPLTAAPAAGANSQNSPVLMSTYARQDVAFVRGEGAWLFAADGERYLDFGSGVAVNVLGHAHPHLVEALTEQATQLWHTSNLYRSPGQERLAQRLCATTFADRVFFCNSGTEACEGAIKAARRYHYVNGHPERWRVITFEGAFHGRTLTALAAAANPKYLEGCGIAADGFDNIPVSEPEALQAAIGPETAAIMVEPVMGEGGVRVVPAEDLQLMRALCDEHGLLLIFDEVQTGVGRTGRLFAHEHAGIEPDIMAIAKGIGGGFPLGAILATEKAASGMTAGSHGSTFGGNPLAMAVGNAVLDVVLEPGFLEEVSRKAARLRQSLAEIKDRFSDLVLEVRGEGLLMGLKLNPDVPVADCVKAALAEHLLLITASDNVVRILPPLNISEDDIVEGTARIARALSKLTVPAR</sequence>
<dbReference type="Proteomes" id="UP000198795">
    <property type="component" value="Unassembled WGS sequence"/>
</dbReference>
<keyword evidence="4" id="KW-0028">Amino-acid biosynthesis</keyword>
<dbReference type="PANTHER" id="PTHR11986">
    <property type="entry name" value="AMINOTRANSFERASE CLASS III"/>
    <property type="match status" value="1"/>
</dbReference>
<dbReference type="NCBIfam" id="TIGR00707">
    <property type="entry name" value="argD"/>
    <property type="match status" value="1"/>
</dbReference>
<gene>
    <name evidence="4" type="primary">argD</name>
    <name evidence="5" type="ORF">SAMN04488061_0871</name>
</gene>
<dbReference type="PROSITE" id="PS00600">
    <property type="entry name" value="AA_TRANSFER_CLASS_3"/>
    <property type="match status" value="1"/>
</dbReference>
<evidence type="ECO:0000313" key="5">
    <source>
        <dbReference type="EMBL" id="SDO31571.1"/>
    </source>
</evidence>
<feature type="binding site" evidence="4">
    <location>
        <begin position="230"/>
        <end position="233"/>
    </location>
    <ligand>
        <name>pyridoxal 5'-phosphate</name>
        <dbReference type="ChEBI" id="CHEBI:597326"/>
    </ligand>
</feature>
<dbReference type="InterPro" id="IPR004636">
    <property type="entry name" value="AcOrn/SuccOrn_fam"/>
</dbReference>
<dbReference type="GO" id="GO:0008483">
    <property type="term" value="F:transaminase activity"/>
    <property type="evidence" value="ECO:0007669"/>
    <property type="project" value="UniProtKB-KW"/>
</dbReference>
<comment type="pathway">
    <text evidence="4">Amino-acid biosynthesis; L-arginine biosynthesis; N(2)-acetyl-L-ornithine from L-glutamate: step 4/4.</text>
</comment>
<dbReference type="InterPro" id="IPR015421">
    <property type="entry name" value="PyrdxlP-dep_Trfase_major"/>
</dbReference>
<name>A0A1H0IKJ4_9HYPH</name>
<dbReference type="Pfam" id="PF00202">
    <property type="entry name" value="Aminotran_3"/>
    <property type="match status" value="1"/>
</dbReference>
<evidence type="ECO:0000256" key="3">
    <source>
        <dbReference type="ARBA" id="ARBA00022898"/>
    </source>
</evidence>
<accession>A0A1H0IKJ4</accession>
<proteinExistence type="inferred from homology"/>
<dbReference type="InterPro" id="IPR015422">
    <property type="entry name" value="PyrdxlP-dep_Trfase_small"/>
</dbReference>
<feature type="modified residue" description="N6-(pyridoxal phosphate)lysine" evidence="4">
    <location>
        <position position="259"/>
    </location>
</feature>
<evidence type="ECO:0000256" key="4">
    <source>
        <dbReference type="HAMAP-Rule" id="MF_01107"/>
    </source>
</evidence>
<keyword evidence="1 4" id="KW-0032">Aminotransferase</keyword>
<feature type="binding site" evidence="4">
    <location>
        <position position="145"/>
    </location>
    <ligand>
        <name>pyridoxal 5'-phosphate</name>
        <dbReference type="ChEBI" id="CHEBI:597326"/>
    </ligand>
</feature>
<keyword evidence="3 4" id="KW-0663">Pyridoxal phosphate</keyword>
<dbReference type="NCBIfam" id="NF002325">
    <property type="entry name" value="PRK01278.1"/>
    <property type="match status" value="1"/>
</dbReference>
<dbReference type="HAMAP" id="MF_01107">
    <property type="entry name" value="ArgD_aminotrans_3"/>
    <property type="match status" value="1"/>
</dbReference>
<dbReference type="EMBL" id="FNJC01000001">
    <property type="protein sequence ID" value="SDO31571.1"/>
    <property type="molecule type" value="Genomic_DNA"/>
</dbReference>
<dbReference type="Gene3D" id="3.40.640.10">
    <property type="entry name" value="Type I PLP-dependent aspartate aminotransferase-like (Major domain)"/>
    <property type="match status" value="1"/>
</dbReference>
<reference evidence="5 6" key="1">
    <citation type="submission" date="2016-10" db="EMBL/GenBank/DDBJ databases">
        <authorList>
            <person name="Varghese N."/>
            <person name="Submissions S."/>
        </authorList>
    </citation>
    <scope>NUCLEOTIDE SEQUENCE [LARGE SCALE GENOMIC DNA]</scope>
    <source>
        <strain evidence="5 6">CGMCC 1.6497</strain>
    </source>
</reference>
<protein>
    <recommendedName>
        <fullName evidence="4">Acetylornithine aminotransferase</fullName>
        <shortName evidence="4">ACOAT</shortName>
        <ecNumber evidence="4">2.6.1.11</ecNumber>
    </recommendedName>
</protein>
<evidence type="ECO:0000256" key="1">
    <source>
        <dbReference type="ARBA" id="ARBA00022576"/>
    </source>
</evidence>
<dbReference type="RefSeq" id="WP_425284137.1">
    <property type="nucleotide sequence ID" value="NZ_FNJC01000001.1"/>
</dbReference>
<dbReference type="InterPro" id="IPR005814">
    <property type="entry name" value="Aminotrans_3"/>
</dbReference>
<evidence type="ECO:0000256" key="2">
    <source>
        <dbReference type="ARBA" id="ARBA00022679"/>
    </source>
</evidence>
<dbReference type="PIRSF" id="PIRSF000521">
    <property type="entry name" value="Transaminase_4ab_Lys_Orn"/>
    <property type="match status" value="1"/>
</dbReference>
<feature type="binding site" evidence="4">
    <location>
        <position position="288"/>
    </location>
    <ligand>
        <name>pyridoxal 5'-phosphate</name>
        <dbReference type="ChEBI" id="CHEBI:597326"/>
    </ligand>
</feature>
<dbReference type="Gene3D" id="3.90.1150.10">
    <property type="entry name" value="Aspartate Aminotransferase, domain 1"/>
    <property type="match status" value="1"/>
</dbReference>
<evidence type="ECO:0000313" key="6">
    <source>
        <dbReference type="Proteomes" id="UP000198795"/>
    </source>
</evidence>
<comment type="similarity">
    <text evidence="4">Belongs to the class-III pyridoxal-phosphate-dependent aminotransferase family. ArgD subfamily.</text>
</comment>
<keyword evidence="4" id="KW-0055">Arginine biosynthesis</keyword>
<comment type="subunit">
    <text evidence="4">Homodimer.</text>
</comment>
<dbReference type="InterPro" id="IPR015424">
    <property type="entry name" value="PyrdxlP-dep_Trfase"/>
</dbReference>
<dbReference type="SUPFAM" id="SSF53383">
    <property type="entry name" value="PLP-dependent transferases"/>
    <property type="match status" value="1"/>
</dbReference>
<comment type="catalytic activity">
    <reaction evidence="4">
        <text>N(2)-acetyl-L-ornithine + 2-oxoglutarate = N-acetyl-L-glutamate 5-semialdehyde + L-glutamate</text>
        <dbReference type="Rhea" id="RHEA:18049"/>
        <dbReference type="ChEBI" id="CHEBI:16810"/>
        <dbReference type="ChEBI" id="CHEBI:29123"/>
        <dbReference type="ChEBI" id="CHEBI:29985"/>
        <dbReference type="ChEBI" id="CHEBI:57805"/>
        <dbReference type="EC" id="2.6.1.11"/>
    </reaction>
</comment>
<keyword evidence="4" id="KW-0963">Cytoplasm</keyword>
<dbReference type="InterPro" id="IPR050103">
    <property type="entry name" value="Class-III_PLP-dep_AT"/>
</dbReference>
<comment type="subcellular location">
    <subcellularLocation>
        <location evidence="4">Cytoplasm</location>
    </subcellularLocation>
</comment>
<dbReference type="PANTHER" id="PTHR11986:SF113">
    <property type="entry name" value="SUCCINYLORNITHINE TRANSAMINASE"/>
    <property type="match status" value="1"/>
</dbReference>
<organism evidence="5 6">
    <name type="scientific">Filomicrobium insigne</name>
    <dbReference type="NCBI Taxonomy" id="418854"/>
    <lineage>
        <taxon>Bacteria</taxon>
        <taxon>Pseudomonadati</taxon>
        <taxon>Pseudomonadota</taxon>
        <taxon>Alphaproteobacteria</taxon>
        <taxon>Hyphomicrobiales</taxon>
        <taxon>Hyphomicrobiaceae</taxon>
        <taxon>Filomicrobium</taxon>
    </lineage>
</organism>